<feature type="region of interest" description="Disordered" evidence="1">
    <location>
        <begin position="39"/>
        <end position="69"/>
    </location>
</feature>
<keyword evidence="3" id="KW-1185">Reference proteome</keyword>
<gene>
    <name evidence="2" type="ORF">PVK06_024922</name>
</gene>
<dbReference type="Proteomes" id="UP001358586">
    <property type="component" value="Chromosome 7"/>
</dbReference>
<proteinExistence type="predicted"/>
<reference evidence="2 3" key="1">
    <citation type="submission" date="2023-03" db="EMBL/GenBank/DDBJ databases">
        <title>WGS of Gossypium arboreum.</title>
        <authorList>
            <person name="Yu D."/>
        </authorList>
    </citation>
    <scope>NUCLEOTIDE SEQUENCE [LARGE SCALE GENOMIC DNA]</scope>
    <source>
        <tissue evidence="2">Leaf</tissue>
    </source>
</reference>
<sequence length="87" mass="9643">MINMGLQIQVDPKEGHVQQKSLDLRVGSKGEEMQILRNGNFPSSIERGEKGHLKGGKQDLGSREEVGVQCEGGEEEVIDEIRRLEGQ</sequence>
<name>A0ABR0PFE7_GOSAR</name>
<protein>
    <submittedName>
        <fullName evidence="2">Uncharacterized protein</fullName>
    </submittedName>
</protein>
<organism evidence="2 3">
    <name type="scientific">Gossypium arboreum</name>
    <name type="common">Tree cotton</name>
    <name type="synonym">Gossypium nanking</name>
    <dbReference type="NCBI Taxonomy" id="29729"/>
    <lineage>
        <taxon>Eukaryota</taxon>
        <taxon>Viridiplantae</taxon>
        <taxon>Streptophyta</taxon>
        <taxon>Embryophyta</taxon>
        <taxon>Tracheophyta</taxon>
        <taxon>Spermatophyta</taxon>
        <taxon>Magnoliopsida</taxon>
        <taxon>eudicotyledons</taxon>
        <taxon>Gunneridae</taxon>
        <taxon>Pentapetalae</taxon>
        <taxon>rosids</taxon>
        <taxon>malvids</taxon>
        <taxon>Malvales</taxon>
        <taxon>Malvaceae</taxon>
        <taxon>Malvoideae</taxon>
        <taxon>Gossypium</taxon>
    </lineage>
</organism>
<dbReference type="EMBL" id="JARKNE010000007">
    <property type="protein sequence ID" value="KAK5819890.1"/>
    <property type="molecule type" value="Genomic_DNA"/>
</dbReference>
<evidence type="ECO:0000313" key="3">
    <source>
        <dbReference type="Proteomes" id="UP001358586"/>
    </source>
</evidence>
<accession>A0ABR0PFE7</accession>
<comment type="caution">
    <text evidence="2">The sequence shown here is derived from an EMBL/GenBank/DDBJ whole genome shotgun (WGS) entry which is preliminary data.</text>
</comment>
<evidence type="ECO:0000256" key="1">
    <source>
        <dbReference type="SAM" id="MobiDB-lite"/>
    </source>
</evidence>
<feature type="compositionally biased region" description="Basic and acidic residues" evidence="1">
    <location>
        <begin position="46"/>
        <end position="66"/>
    </location>
</feature>
<evidence type="ECO:0000313" key="2">
    <source>
        <dbReference type="EMBL" id="KAK5819890.1"/>
    </source>
</evidence>